<dbReference type="Gene3D" id="2.40.50.140">
    <property type="entry name" value="Nucleic acid-binding proteins"/>
    <property type="match status" value="1"/>
</dbReference>
<evidence type="ECO:0000256" key="1">
    <source>
        <dbReference type="ARBA" id="ARBA00007452"/>
    </source>
</evidence>
<dbReference type="GO" id="GO:0006310">
    <property type="term" value="P:DNA recombination"/>
    <property type="evidence" value="ECO:0007669"/>
    <property type="project" value="UniProtKB-UniRule"/>
</dbReference>
<dbReference type="GO" id="GO:0006302">
    <property type="term" value="P:double-strand break repair"/>
    <property type="evidence" value="ECO:0007669"/>
    <property type="project" value="TreeGrafter"/>
</dbReference>
<keyword evidence="5 7" id="KW-0234">DNA repair</keyword>
<evidence type="ECO:0000256" key="2">
    <source>
        <dbReference type="ARBA" id="ARBA00021310"/>
    </source>
</evidence>
<dbReference type="InterPro" id="IPR042242">
    <property type="entry name" value="RecO_C"/>
</dbReference>
<evidence type="ECO:0000256" key="7">
    <source>
        <dbReference type="HAMAP-Rule" id="MF_00201"/>
    </source>
</evidence>
<evidence type="ECO:0000313" key="10">
    <source>
        <dbReference type="Proteomes" id="UP000176420"/>
    </source>
</evidence>
<feature type="domain" description="DNA replication/recombination mediator RecO N-terminal" evidence="8">
    <location>
        <begin position="1"/>
        <end position="73"/>
    </location>
</feature>
<evidence type="ECO:0000313" key="9">
    <source>
        <dbReference type="EMBL" id="OGY86345.1"/>
    </source>
</evidence>
<dbReference type="Proteomes" id="UP000176420">
    <property type="component" value="Unassembled WGS sequence"/>
</dbReference>
<organism evidence="9 10">
    <name type="scientific">Candidatus Kerfeldbacteria bacterium RIFOXYB2_FULL_38_14</name>
    <dbReference type="NCBI Taxonomy" id="1798547"/>
    <lineage>
        <taxon>Bacteria</taxon>
        <taxon>Candidatus Kerfeldiibacteriota</taxon>
    </lineage>
</organism>
<dbReference type="InterPro" id="IPR003717">
    <property type="entry name" value="RecO"/>
</dbReference>
<comment type="caution">
    <text evidence="9">The sequence shown here is derived from an EMBL/GenBank/DDBJ whole genome shotgun (WGS) entry which is preliminary data.</text>
</comment>
<dbReference type="NCBIfam" id="TIGR00613">
    <property type="entry name" value="reco"/>
    <property type="match status" value="1"/>
</dbReference>
<dbReference type="PANTHER" id="PTHR33991">
    <property type="entry name" value="DNA REPAIR PROTEIN RECO"/>
    <property type="match status" value="1"/>
</dbReference>
<comment type="function">
    <text evidence="7">Involved in DNA repair and RecF pathway recombination.</text>
</comment>
<dbReference type="HAMAP" id="MF_00201">
    <property type="entry name" value="RecO"/>
    <property type="match status" value="1"/>
</dbReference>
<dbReference type="AlphaFoldDB" id="A0A1G2BBD7"/>
<accession>A0A1G2BBD7</accession>
<dbReference type="InterPro" id="IPR012340">
    <property type="entry name" value="NA-bd_OB-fold"/>
</dbReference>
<dbReference type="EMBL" id="MHKI01000021">
    <property type="protein sequence ID" value="OGY86345.1"/>
    <property type="molecule type" value="Genomic_DNA"/>
</dbReference>
<evidence type="ECO:0000259" key="8">
    <source>
        <dbReference type="Pfam" id="PF11967"/>
    </source>
</evidence>
<comment type="similarity">
    <text evidence="1 7">Belongs to the RecO family.</text>
</comment>
<evidence type="ECO:0000256" key="3">
    <source>
        <dbReference type="ARBA" id="ARBA00022763"/>
    </source>
</evidence>
<sequence>MAQTYKTEGIILKRWDYKEQDRMVRILTRDFGKITTRAISARKITAKLAGSLEPFIHADFFIARSKTIDIVAGSNIIFGNVKLRHSLLPMACANFFGEIVDRLTPERQADKELFLYVNRVLQWLNENDPHLLAFYAAIVQLFGLVGHSLELYQCHACKKPTTEQGSKLNYQLWNIECCYCHSREDTLSLSGATIKALRFLLQQDFPQAAKLHLPQTTWEELYQALHKIMCYHFEKPLLSENLFLQALN</sequence>
<protein>
    <recommendedName>
        <fullName evidence="2 7">DNA repair protein RecO</fullName>
    </recommendedName>
    <alternativeName>
        <fullName evidence="6 7">Recombination protein O</fullName>
    </alternativeName>
</protein>
<dbReference type="GO" id="GO:0043590">
    <property type="term" value="C:bacterial nucleoid"/>
    <property type="evidence" value="ECO:0007669"/>
    <property type="project" value="TreeGrafter"/>
</dbReference>
<keyword evidence="3 7" id="KW-0227">DNA damage</keyword>
<evidence type="ECO:0000256" key="6">
    <source>
        <dbReference type="ARBA" id="ARBA00033409"/>
    </source>
</evidence>
<evidence type="ECO:0000256" key="5">
    <source>
        <dbReference type="ARBA" id="ARBA00023204"/>
    </source>
</evidence>
<dbReference type="SUPFAM" id="SSF57863">
    <property type="entry name" value="ArfGap/RecO-like zinc finger"/>
    <property type="match status" value="1"/>
</dbReference>
<proteinExistence type="inferred from homology"/>
<dbReference type="Pfam" id="PF02565">
    <property type="entry name" value="RecO_C"/>
    <property type="match status" value="1"/>
</dbReference>
<dbReference type="InterPro" id="IPR022572">
    <property type="entry name" value="DNA_rep/recomb_RecO_N"/>
</dbReference>
<name>A0A1G2BBD7_9BACT</name>
<dbReference type="InterPro" id="IPR037278">
    <property type="entry name" value="ARFGAP/RecO"/>
</dbReference>
<keyword evidence="4 7" id="KW-0233">DNA recombination</keyword>
<reference evidence="9 10" key="1">
    <citation type="journal article" date="2016" name="Nat. Commun.">
        <title>Thousands of microbial genomes shed light on interconnected biogeochemical processes in an aquifer system.</title>
        <authorList>
            <person name="Anantharaman K."/>
            <person name="Brown C.T."/>
            <person name="Hug L.A."/>
            <person name="Sharon I."/>
            <person name="Castelle C.J."/>
            <person name="Probst A.J."/>
            <person name="Thomas B.C."/>
            <person name="Singh A."/>
            <person name="Wilkins M.J."/>
            <person name="Karaoz U."/>
            <person name="Brodie E.L."/>
            <person name="Williams K.H."/>
            <person name="Hubbard S.S."/>
            <person name="Banfield J.F."/>
        </authorList>
    </citation>
    <scope>NUCLEOTIDE SEQUENCE [LARGE SCALE GENOMIC DNA]</scope>
</reference>
<dbReference type="Gene3D" id="1.20.1440.120">
    <property type="entry name" value="Recombination protein O, C-terminal domain"/>
    <property type="match status" value="1"/>
</dbReference>
<evidence type="ECO:0000256" key="4">
    <source>
        <dbReference type="ARBA" id="ARBA00023172"/>
    </source>
</evidence>
<gene>
    <name evidence="7" type="primary">recO</name>
    <name evidence="9" type="ORF">A2319_03030</name>
</gene>
<dbReference type="Pfam" id="PF11967">
    <property type="entry name" value="RecO_N"/>
    <property type="match status" value="1"/>
</dbReference>
<dbReference type="PANTHER" id="PTHR33991:SF1">
    <property type="entry name" value="DNA REPAIR PROTEIN RECO"/>
    <property type="match status" value="1"/>
</dbReference>
<dbReference type="SUPFAM" id="SSF50249">
    <property type="entry name" value="Nucleic acid-binding proteins"/>
    <property type="match status" value="1"/>
</dbReference>